<reference evidence="3 4" key="1">
    <citation type="submission" date="2018-04" db="EMBL/GenBank/DDBJ databases">
        <title>Methylobacterium sp. PR1016A genome.</title>
        <authorList>
            <person name="Park W."/>
        </authorList>
    </citation>
    <scope>NUCLEOTIDE SEQUENCE [LARGE SCALE GENOMIC DNA]</scope>
    <source>
        <strain evidence="3 4">PR1016A</strain>
    </source>
</reference>
<dbReference type="KEGG" id="mee:DA075_27935"/>
<dbReference type="SUPFAM" id="SSF47226">
    <property type="entry name" value="Histidine-containing phosphotransfer domain, HPT domain"/>
    <property type="match status" value="1"/>
</dbReference>
<dbReference type="Gene3D" id="1.20.120.160">
    <property type="entry name" value="HPT domain"/>
    <property type="match status" value="1"/>
</dbReference>
<evidence type="ECO:0000259" key="2">
    <source>
        <dbReference type="Pfam" id="PF01627"/>
    </source>
</evidence>
<dbReference type="Pfam" id="PF01627">
    <property type="entry name" value="Hpt"/>
    <property type="match status" value="1"/>
</dbReference>
<evidence type="ECO:0000313" key="3">
    <source>
        <dbReference type="EMBL" id="AWB24237.1"/>
    </source>
</evidence>
<keyword evidence="4" id="KW-1185">Reference proteome</keyword>
<dbReference type="EMBL" id="CP028843">
    <property type="protein sequence ID" value="AWB24237.1"/>
    <property type="molecule type" value="Genomic_DNA"/>
</dbReference>
<dbReference type="OrthoDB" id="8006056at2"/>
<protein>
    <recommendedName>
        <fullName evidence="2">HPt domain-containing protein</fullName>
    </recommendedName>
</protein>
<dbReference type="InterPro" id="IPR008207">
    <property type="entry name" value="Sig_transdc_His_kin_Hpt_dom"/>
</dbReference>
<evidence type="ECO:0000313" key="4">
    <source>
        <dbReference type="Proteomes" id="UP000244755"/>
    </source>
</evidence>
<feature type="domain" description="HPt" evidence="2">
    <location>
        <begin position="123"/>
        <end position="182"/>
    </location>
</feature>
<evidence type="ECO:0000256" key="1">
    <source>
        <dbReference type="ARBA" id="ARBA00023012"/>
    </source>
</evidence>
<organism evidence="3 4">
    <name type="scientific">Methylobacterium currus</name>
    <dbReference type="NCBI Taxonomy" id="2051553"/>
    <lineage>
        <taxon>Bacteria</taxon>
        <taxon>Pseudomonadati</taxon>
        <taxon>Pseudomonadota</taxon>
        <taxon>Alphaproteobacteria</taxon>
        <taxon>Hyphomicrobiales</taxon>
        <taxon>Methylobacteriaceae</taxon>
        <taxon>Methylobacterium</taxon>
    </lineage>
</organism>
<keyword evidence="1" id="KW-0902">Two-component regulatory system</keyword>
<dbReference type="InterPro" id="IPR036641">
    <property type="entry name" value="HPT_dom_sf"/>
</dbReference>
<accession>A0A2R4WRT4</accession>
<gene>
    <name evidence="3" type="ORF">DA075_27935</name>
</gene>
<dbReference type="AlphaFoldDB" id="A0A2R4WRT4"/>
<dbReference type="GO" id="GO:0004672">
    <property type="term" value="F:protein kinase activity"/>
    <property type="evidence" value="ECO:0007669"/>
    <property type="project" value="UniProtKB-ARBA"/>
</dbReference>
<dbReference type="GO" id="GO:0000160">
    <property type="term" value="P:phosphorelay signal transduction system"/>
    <property type="evidence" value="ECO:0007669"/>
    <property type="project" value="UniProtKB-KW"/>
</dbReference>
<proteinExistence type="predicted"/>
<sequence length="201" mass="21069">MTHLLIPPALAAAAFGVGLGLRPIQAPLPGNLPTLVVMSALRRGSHPGAHHRPSRHARGRLDAGGASSSCIAFRRALNAKPYRREDPMPDTPADLNPQTHRQVAKLLGPAQAAEMMALLRETLVRLGDMPEQEFAGPSGLALVHRLKSESGLMGFDRLAQACEAVDTAGARGAVPPQDLRSLRVAIASALATADALGEAEP</sequence>
<name>A0A2R4WRT4_9HYPH</name>
<dbReference type="Proteomes" id="UP000244755">
    <property type="component" value="Chromosome 1"/>
</dbReference>